<dbReference type="Pfam" id="PF07995">
    <property type="entry name" value="GSDH"/>
    <property type="match status" value="1"/>
</dbReference>
<dbReference type="InterPro" id="IPR012938">
    <property type="entry name" value="Glc/Sorbosone_DH"/>
</dbReference>
<dbReference type="KEGG" id="hfl:PUV54_05210"/>
<sequence length="399" mass="42916">MVDAGRKFLCACCVAALMSCSAGDGVASSSQAKGGGDAELQETLASPAPEGELALSVETLADGLVNPWSIAFLPDGSMLVSEREGRLRIIRDGELVDAPVAGVPEVLSYNQGGLHDVLPHPNFEENGLLYLAYAHGTEGSNATRVARARFDGQSLNDVEVLYDAKPLKDTGHHFGGRMVWGGDGKLYVSVGEGSRYKEKAQDMSSSFGAVLRLNEDGSIPADNPDFGEGALPELYSKGHRNPQGLAYDAERDILWEHEHGPRGGDEINIVEPGANYGWPLASYGIDYNGAKITPFTEYEGTRQPFKYWTPSIAPSGLAVYRGELFSDWNGDLLVGAMSSSSGEALHRVILDGNEEVGEERYLIGERIREVRVGPDGAIYVTTEERRGAPEGKVLRVTPQ</sequence>
<dbReference type="Proteomes" id="UP001214043">
    <property type="component" value="Chromosome"/>
</dbReference>
<dbReference type="EMBL" id="CP118166">
    <property type="protein sequence ID" value="WDI32592.1"/>
    <property type="molecule type" value="Genomic_DNA"/>
</dbReference>
<feature type="chain" id="PRO_5042216571" evidence="1">
    <location>
        <begin position="23"/>
        <end position="399"/>
    </location>
</feature>
<evidence type="ECO:0000259" key="2">
    <source>
        <dbReference type="Pfam" id="PF07995"/>
    </source>
</evidence>
<keyword evidence="1" id="KW-0732">Signal</keyword>
<evidence type="ECO:0000313" key="4">
    <source>
        <dbReference type="Proteomes" id="UP001214043"/>
    </source>
</evidence>
<dbReference type="PANTHER" id="PTHR19328">
    <property type="entry name" value="HEDGEHOG-INTERACTING PROTEIN"/>
    <property type="match status" value="1"/>
</dbReference>
<dbReference type="PANTHER" id="PTHR19328:SF75">
    <property type="entry name" value="ALDOSE SUGAR DEHYDROGENASE YLII"/>
    <property type="match status" value="1"/>
</dbReference>
<dbReference type="SUPFAM" id="SSF50952">
    <property type="entry name" value="Soluble quinoprotein glucose dehydrogenase"/>
    <property type="match status" value="1"/>
</dbReference>
<name>A0AAF0CI78_9PROT</name>
<reference evidence="3" key="1">
    <citation type="submission" date="2023-02" db="EMBL/GenBank/DDBJ databases">
        <title>Genome sequence of Hyphococcus flavus.</title>
        <authorList>
            <person name="Rong J.-C."/>
            <person name="Zhao Q."/>
            <person name="Yi M."/>
            <person name="Wu J.-Y."/>
        </authorList>
    </citation>
    <scope>NUCLEOTIDE SEQUENCE</scope>
    <source>
        <strain evidence="3">MCCC 1K03223</strain>
    </source>
</reference>
<gene>
    <name evidence="3" type="ORF">PUV54_05210</name>
</gene>
<accession>A0AAF0CI78</accession>
<feature type="domain" description="Glucose/Sorbosone dehydrogenase" evidence="2">
    <location>
        <begin position="65"/>
        <end position="388"/>
    </location>
</feature>
<evidence type="ECO:0000313" key="3">
    <source>
        <dbReference type="EMBL" id="WDI32592.1"/>
    </source>
</evidence>
<dbReference type="Gene3D" id="2.120.10.30">
    <property type="entry name" value="TolB, C-terminal domain"/>
    <property type="match status" value="1"/>
</dbReference>
<dbReference type="AlphaFoldDB" id="A0AAF0CI78"/>
<protein>
    <submittedName>
        <fullName evidence="3">PQQ-dependent sugar dehydrogenase</fullName>
    </submittedName>
</protein>
<feature type="signal peptide" evidence="1">
    <location>
        <begin position="1"/>
        <end position="22"/>
    </location>
</feature>
<proteinExistence type="predicted"/>
<dbReference type="PROSITE" id="PS51257">
    <property type="entry name" value="PROKAR_LIPOPROTEIN"/>
    <property type="match status" value="1"/>
</dbReference>
<dbReference type="InterPro" id="IPR011042">
    <property type="entry name" value="6-blade_b-propeller_TolB-like"/>
</dbReference>
<dbReference type="InterPro" id="IPR011041">
    <property type="entry name" value="Quinoprot_gluc/sorb_DH_b-prop"/>
</dbReference>
<keyword evidence="4" id="KW-1185">Reference proteome</keyword>
<evidence type="ECO:0000256" key="1">
    <source>
        <dbReference type="SAM" id="SignalP"/>
    </source>
</evidence>
<organism evidence="3 4">
    <name type="scientific">Hyphococcus flavus</name>
    <dbReference type="NCBI Taxonomy" id="1866326"/>
    <lineage>
        <taxon>Bacteria</taxon>
        <taxon>Pseudomonadati</taxon>
        <taxon>Pseudomonadota</taxon>
        <taxon>Alphaproteobacteria</taxon>
        <taxon>Parvularculales</taxon>
        <taxon>Parvularculaceae</taxon>
        <taxon>Hyphococcus</taxon>
    </lineage>
</organism>
<dbReference type="RefSeq" id="WP_274494523.1">
    <property type="nucleotide sequence ID" value="NZ_CP118166.1"/>
</dbReference>